<evidence type="ECO:0000313" key="1">
    <source>
        <dbReference type="EMBL" id="ESN96138.1"/>
    </source>
</evidence>
<name>T1FQP3_HELRO</name>
<dbReference type="RefSeq" id="XP_009025370.1">
    <property type="nucleotide sequence ID" value="XM_009027122.1"/>
</dbReference>
<evidence type="ECO:0000313" key="3">
    <source>
        <dbReference type="Proteomes" id="UP000015101"/>
    </source>
</evidence>
<dbReference type="KEGG" id="hro:HELRODRAFT_189121"/>
<keyword evidence="3" id="KW-1185">Reference proteome</keyword>
<dbReference type="EnsemblMetazoa" id="HelroT189121">
    <property type="protein sequence ID" value="HelroP189121"/>
    <property type="gene ID" value="HelroG189121"/>
</dbReference>
<reference evidence="1 3" key="2">
    <citation type="journal article" date="2013" name="Nature">
        <title>Insights into bilaterian evolution from three spiralian genomes.</title>
        <authorList>
            <person name="Simakov O."/>
            <person name="Marletaz F."/>
            <person name="Cho S.J."/>
            <person name="Edsinger-Gonzales E."/>
            <person name="Havlak P."/>
            <person name="Hellsten U."/>
            <person name="Kuo D.H."/>
            <person name="Larsson T."/>
            <person name="Lv J."/>
            <person name="Arendt D."/>
            <person name="Savage R."/>
            <person name="Osoegawa K."/>
            <person name="de Jong P."/>
            <person name="Grimwood J."/>
            <person name="Chapman J.A."/>
            <person name="Shapiro H."/>
            <person name="Aerts A."/>
            <person name="Otillar R.P."/>
            <person name="Terry A.Y."/>
            <person name="Boore J.L."/>
            <person name="Grigoriev I.V."/>
            <person name="Lindberg D.R."/>
            <person name="Seaver E.C."/>
            <person name="Weisblat D.A."/>
            <person name="Putnam N.H."/>
            <person name="Rokhsar D.S."/>
        </authorList>
    </citation>
    <scope>NUCLEOTIDE SEQUENCE</scope>
</reference>
<dbReference type="Proteomes" id="UP000015101">
    <property type="component" value="Unassembled WGS sequence"/>
</dbReference>
<dbReference type="EMBL" id="AMQM01001323">
    <property type="status" value="NOT_ANNOTATED_CDS"/>
    <property type="molecule type" value="Genomic_DNA"/>
</dbReference>
<dbReference type="CTD" id="20211140"/>
<protein>
    <submittedName>
        <fullName evidence="1 2">Uncharacterized protein</fullName>
    </submittedName>
</protein>
<sequence length="103" mass="11924">MGRRLVPYILLGQCFHHEHRRGNDLTRRLLPLKAGNIAHRQFGSAYVLNGDLLEEYFTGVVSYIFSHLKELDRILKVWKKMSQLAKRETVAEIKKVLPGQLPV</sequence>
<reference evidence="3" key="1">
    <citation type="submission" date="2012-12" db="EMBL/GenBank/DDBJ databases">
        <authorList>
            <person name="Hellsten U."/>
            <person name="Grimwood J."/>
            <person name="Chapman J.A."/>
            <person name="Shapiro H."/>
            <person name="Aerts A."/>
            <person name="Otillar R.P."/>
            <person name="Terry A.Y."/>
            <person name="Boore J.L."/>
            <person name="Simakov O."/>
            <person name="Marletaz F."/>
            <person name="Cho S.-J."/>
            <person name="Edsinger-Gonzales E."/>
            <person name="Havlak P."/>
            <person name="Kuo D.-H."/>
            <person name="Larsson T."/>
            <person name="Lv J."/>
            <person name="Arendt D."/>
            <person name="Savage R."/>
            <person name="Osoegawa K."/>
            <person name="de Jong P."/>
            <person name="Lindberg D.R."/>
            <person name="Seaver E.C."/>
            <person name="Weisblat D.A."/>
            <person name="Putnam N.H."/>
            <person name="Grigoriev I.V."/>
            <person name="Rokhsar D.S."/>
        </authorList>
    </citation>
    <scope>NUCLEOTIDE SEQUENCE</scope>
</reference>
<dbReference type="InParanoid" id="T1FQP3"/>
<organism evidence="2 3">
    <name type="scientific">Helobdella robusta</name>
    <name type="common">Californian leech</name>
    <dbReference type="NCBI Taxonomy" id="6412"/>
    <lineage>
        <taxon>Eukaryota</taxon>
        <taxon>Metazoa</taxon>
        <taxon>Spiralia</taxon>
        <taxon>Lophotrochozoa</taxon>
        <taxon>Annelida</taxon>
        <taxon>Clitellata</taxon>
        <taxon>Hirudinea</taxon>
        <taxon>Rhynchobdellida</taxon>
        <taxon>Glossiphoniidae</taxon>
        <taxon>Helobdella</taxon>
    </lineage>
</organism>
<dbReference type="GeneID" id="20211140"/>
<dbReference type="HOGENOM" id="CLU_2266622_0_0_1"/>
<gene>
    <name evidence="2" type="primary">20211140</name>
    <name evidence="1" type="ORF">HELRODRAFT_189121</name>
</gene>
<proteinExistence type="predicted"/>
<accession>T1FQP3</accession>
<dbReference type="AlphaFoldDB" id="T1FQP3"/>
<reference evidence="2" key="3">
    <citation type="submission" date="2015-06" db="UniProtKB">
        <authorList>
            <consortium name="EnsemblMetazoa"/>
        </authorList>
    </citation>
    <scope>IDENTIFICATION</scope>
</reference>
<evidence type="ECO:0000313" key="2">
    <source>
        <dbReference type="EnsemblMetazoa" id="HelroP189121"/>
    </source>
</evidence>
<dbReference type="EMBL" id="KB097495">
    <property type="protein sequence ID" value="ESN96138.1"/>
    <property type="molecule type" value="Genomic_DNA"/>
</dbReference>